<dbReference type="Proteomes" id="UP000190367">
    <property type="component" value="Unassembled WGS sequence"/>
</dbReference>
<accession>A0A1T4NLI8</accession>
<protein>
    <submittedName>
        <fullName evidence="1">Uncharacterized protein</fullName>
    </submittedName>
</protein>
<name>A0A1T4NLI8_9BACT</name>
<dbReference type="EMBL" id="FUWZ01000001">
    <property type="protein sequence ID" value="SJZ80140.1"/>
    <property type="molecule type" value="Genomic_DNA"/>
</dbReference>
<evidence type="ECO:0000313" key="1">
    <source>
        <dbReference type="EMBL" id="SJZ80140.1"/>
    </source>
</evidence>
<organism evidence="1 2">
    <name type="scientific">Chitinophaga eiseniae</name>
    <dbReference type="NCBI Taxonomy" id="634771"/>
    <lineage>
        <taxon>Bacteria</taxon>
        <taxon>Pseudomonadati</taxon>
        <taxon>Bacteroidota</taxon>
        <taxon>Chitinophagia</taxon>
        <taxon>Chitinophagales</taxon>
        <taxon>Chitinophagaceae</taxon>
        <taxon>Chitinophaga</taxon>
    </lineage>
</organism>
<reference evidence="2" key="1">
    <citation type="submission" date="2017-02" db="EMBL/GenBank/DDBJ databases">
        <authorList>
            <person name="Varghese N."/>
            <person name="Submissions S."/>
        </authorList>
    </citation>
    <scope>NUCLEOTIDE SEQUENCE [LARGE SCALE GENOMIC DNA]</scope>
    <source>
        <strain evidence="2">DSM 22224</strain>
    </source>
</reference>
<evidence type="ECO:0000313" key="2">
    <source>
        <dbReference type="Proteomes" id="UP000190367"/>
    </source>
</evidence>
<dbReference type="AlphaFoldDB" id="A0A1T4NLI8"/>
<keyword evidence="2" id="KW-1185">Reference proteome</keyword>
<sequence>MYAFDTLAVHYRIMLLSLNSAFICREAPSWVIEKKTTSSTATPYICGKVIRCNPQ</sequence>
<proteinExistence type="predicted"/>
<gene>
    <name evidence="1" type="ORF">SAMN04488128_1011650</name>
</gene>